<dbReference type="EC" id="2.3.1.1" evidence="8"/>
<keyword evidence="8" id="KW-0963">Cytoplasm</keyword>
<reference evidence="10" key="1">
    <citation type="submission" date="2017-06" db="EMBL/GenBank/DDBJ databases">
        <authorList>
            <person name="Varghese N."/>
            <person name="Submissions S."/>
        </authorList>
    </citation>
    <scope>NUCLEOTIDE SEQUENCE [LARGE SCALE GENOMIC DNA]</scope>
    <source>
        <strain evidence="10">JAD2</strain>
    </source>
</reference>
<dbReference type="HAMAP" id="MF_01106">
    <property type="entry name" value="ArgJ"/>
    <property type="match status" value="1"/>
</dbReference>
<keyword evidence="8" id="KW-0511">Multifunctional enzyme</keyword>
<dbReference type="GO" id="GO:0005737">
    <property type="term" value="C:cytoplasm"/>
    <property type="evidence" value="ECO:0007669"/>
    <property type="project" value="UniProtKB-SubCell"/>
</dbReference>
<dbReference type="SUPFAM" id="SSF56266">
    <property type="entry name" value="DmpA/ArgJ-like"/>
    <property type="match status" value="1"/>
</dbReference>
<dbReference type="GO" id="GO:0004042">
    <property type="term" value="F:L-glutamate N-acetyltransferase activity"/>
    <property type="evidence" value="ECO:0007669"/>
    <property type="project" value="UniProtKB-UniRule"/>
</dbReference>
<comment type="pathway">
    <text evidence="8">Amino-acid biosynthesis; L-arginine biosynthesis; L-ornithine and N-acetyl-L-glutamate from L-glutamate and N(2)-acetyl-L-ornithine (cyclic): step 1/1.</text>
</comment>
<feature type="binding site" evidence="8">
    <location>
        <position position="267"/>
    </location>
    <ligand>
        <name>substrate</name>
    </ligand>
</feature>
<feature type="binding site" evidence="8">
    <location>
        <position position="394"/>
    </location>
    <ligand>
        <name>substrate</name>
    </ligand>
</feature>
<dbReference type="InterPro" id="IPR042195">
    <property type="entry name" value="ArgJ_beta_C"/>
</dbReference>
<dbReference type="InParanoid" id="A0A212Q1R4"/>
<feature type="chain" id="PRO_5023317018" description="Arginine biosynthesis bifunctional protein ArgJ beta chain" evidence="8">
    <location>
        <begin position="184"/>
        <end position="399"/>
    </location>
</feature>
<evidence type="ECO:0000313" key="9">
    <source>
        <dbReference type="EMBL" id="SNB53139.1"/>
    </source>
</evidence>
<feature type="binding site" evidence="8">
    <location>
        <position position="184"/>
    </location>
    <ligand>
        <name>substrate</name>
    </ligand>
</feature>
<evidence type="ECO:0000256" key="6">
    <source>
        <dbReference type="ARBA" id="ARBA00022813"/>
    </source>
</evidence>
<dbReference type="InterPro" id="IPR016117">
    <property type="entry name" value="ArgJ-like_dom_sf"/>
</dbReference>
<evidence type="ECO:0000256" key="1">
    <source>
        <dbReference type="ARBA" id="ARBA00006774"/>
    </source>
</evidence>
<evidence type="ECO:0000256" key="8">
    <source>
        <dbReference type="HAMAP-Rule" id="MF_01106"/>
    </source>
</evidence>
<dbReference type="NCBIfam" id="NF003802">
    <property type="entry name" value="PRK05388.1"/>
    <property type="match status" value="1"/>
</dbReference>
<dbReference type="InterPro" id="IPR002813">
    <property type="entry name" value="Arg_biosynth_ArgJ"/>
</dbReference>
<keyword evidence="10" id="KW-1185">Reference proteome</keyword>
<dbReference type="NCBIfam" id="TIGR00120">
    <property type="entry name" value="ArgJ"/>
    <property type="match status" value="1"/>
</dbReference>
<dbReference type="OrthoDB" id="9804242at2"/>
<keyword evidence="6 8" id="KW-0068">Autocatalytic cleavage</keyword>
<feature type="binding site" evidence="8">
    <location>
        <position position="173"/>
    </location>
    <ligand>
        <name>substrate</name>
    </ligand>
</feature>
<dbReference type="PANTHER" id="PTHR23100:SF0">
    <property type="entry name" value="ARGININE BIOSYNTHESIS BIFUNCTIONAL PROTEIN ARGJ, MITOCHONDRIAL"/>
    <property type="match status" value="1"/>
</dbReference>
<evidence type="ECO:0000256" key="3">
    <source>
        <dbReference type="ARBA" id="ARBA00022571"/>
    </source>
</evidence>
<feature type="binding site" evidence="8">
    <location>
        <position position="147"/>
    </location>
    <ligand>
        <name>substrate</name>
    </ligand>
</feature>
<dbReference type="Gene3D" id="3.60.70.12">
    <property type="entry name" value="L-amino peptidase D-ALA esterase/amidase"/>
    <property type="match status" value="1"/>
</dbReference>
<dbReference type="AlphaFoldDB" id="A0A212Q1R4"/>
<dbReference type="RefSeq" id="WP_088570176.1">
    <property type="nucleotide sequence ID" value="NZ_FYEK01000003.1"/>
</dbReference>
<feature type="site" description="Cleavage; by autolysis" evidence="8">
    <location>
        <begin position="183"/>
        <end position="184"/>
    </location>
</feature>
<protein>
    <recommendedName>
        <fullName evidence="8">Arginine biosynthesis bifunctional protein ArgJ</fullName>
    </recommendedName>
    <domain>
        <recommendedName>
            <fullName evidence="8">Glutamate N-acetyltransferase</fullName>
            <ecNumber evidence="8">2.3.1.35</ecNumber>
        </recommendedName>
        <alternativeName>
            <fullName evidence="8">Ornithine acetyltransferase</fullName>
            <shortName evidence="8">OATase</shortName>
        </alternativeName>
        <alternativeName>
            <fullName evidence="8">Ornithine transacetylase</fullName>
        </alternativeName>
    </domain>
    <domain>
        <recommendedName>
            <fullName evidence="8">Amino-acid acetyltransferase</fullName>
            <ecNumber evidence="8">2.3.1.1</ecNumber>
        </recommendedName>
        <alternativeName>
            <fullName evidence="8">N-acetylglutamate synthase</fullName>
            <shortName evidence="8">AGSase</shortName>
        </alternativeName>
    </domain>
    <component>
        <recommendedName>
            <fullName evidence="8">Arginine biosynthesis bifunctional protein ArgJ alpha chain</fullName>
        </recommendedName>
    </component>
    <component>
        <recommendedName>
            <fullName evidence="8">Arginine biosynthesis bifunctional protein ArgJ beta chain</fullName>
        </recommendedName>
    </component>
</protein>
<dbReference type="GO" id="GO:0006592">
    <property type="term" value="P:ornithine biosynthetic process"/>
    <property type="evidence" value="ECO:0007669"/>
    <property type="project" value="TreeGrafter"/>
</dbReference>
<organism evidence="9 10">
    <name type="scientific">Thermoflexus hugenholtzii JAD2</name>
    <dbReference type="NCBI Taxonomy" id="877466"/>
    <lineage>
        <taxon>Bacteria</taxon>
        <taxon>Bacillati</taxon>
        <taxon>Chloroflexota</taxon>
        <taxon>Thermoflexia</taxon>
        <taxon>Thermoflexales</taxon>
        <taxon>Thermoflexaceae</taxon>
        <taxon>Thermoflexus</taxon>
    </lineage>
</organism>
<evidence type="ECO:0000256" key="4">
    <source>
        <dbReference type="ARBA" id="ARBA00022605"/>
    </source>
</evidence>
<evidence type="ECO:0000313" key="10">
    <source>
        <dbReference type="Proteomes" id="UP000197025"/>
    </source>
</evidence>
<dbReference type="UniPathway" id="UPA00068">
    <property type="reaction ID" value="UER00106"/>
</dbReference>
<dbReference type="FunCoup" id="A0A212Q1R4">
    <property type="interactions" value="357"/>
</dbReference>
<dbReference type="PANTHER" id="PTHR23100">
    <property type="entry name" value="ARGININE BIOSYNTHESIS BIFUNCTIONAL PROTEIN ARGJ"/>
    <property type="match status" value="1"/>
</dbReference>
<feature type="binding site" evidence="8">
    <location>
        <position position="399"/>
    </location>
    <ligand>
        <name>substrate</name>
    </ligand>
</feature>
<dbReference type="Proteomes" id="UP000197025">
    <property type="component" value="Unassembled WGS sequence"/>
</dbReference>
<dbReference type="EC" id="2.3.1.35" evidence="8"/>
<sequence>MSVTAPQGFRAAGVACGIKADGALDLALVASTHPCTAAAVFTTNQIKAAPVRYDQVLLARRRTGFRAVIINSGNANACTGPRGLSDIYAIVDLAGFLLGFPPDTILVMSTGVIGVPLPVDAIRAGLFQAIPALSAEGGEAAARAIMTTDTRPKMAVRRLTLNGTPVTIGGMAKGAGMIHPHMATMLALITTDVAVEPELLDDLLRAAVDASFHRISVDGDQSTNDTAMILANGSSGVALDAHTAPLFREALTDLCVELAQAIVRDGEGATKFVEIRVRGARTPQEARHIARHIARSPLVKTAFYGGDPNWGRILAAAGSAGVSLDTEAISLWIQRGEEPPLLLFDRGSPALYFEDVAREIFAAPSFRVILELGLGDGEDWVWTCDLSHEYVTINGRYRT</sequence>
<proteinExistence type="inferred from homology"/>
<dbReference type="EMBL" id="FYEK01000003">
    <property type="protein sequence ID" value="SNB53139.1"/>
    <property type="molecule type" value="Genomic_DNA"/>
</dbReference>
<feature type="site" description="Involved in the stabilization of negative charge on the oxyanion by the formation of the oxyanion hole" evidence="8">
    <location>
        <position position="110"/>
    </location>
</feature>
<dbReference type="GO" id="GO:0004358">
    <property type="term" value="F:L-glutamate N-acetyltransferase activity, acting on acetyl-L-ornithine as donor"/>
    <property type="evidence" value="ECO:0007669"/>
    <property type="project" value="UniProtKB-UniRule"/>
</dbReference>
<evidence type="ECO:0000256" key="7">
    <source>
        <dbReference type="ARBA" id="ARBA00023315"/>
    </source>
</evidence>
<comment type="catalytic activity">
    <reaction evidence="8">
        <text>L-glutamate + acetyl-CoA = N-acetyl-L-glutamate + CoA + H(+)</text>
        <dbReference type="Rhea" id="RHEA:24292"/>
        <dbReference type="ChEBI" id="CHEBI:15378"/>
        <dbReference type="ChEBI" id="CHEBI:29985"/>
        <dbReference type="ChEBI" id="CHEBI:44337"/>
        <dbReference type="ChEBI" id="CHEBI:57287"/>
        <dbReference type="ChEBI" id="CHEBI:57288"/>
        <dbReference type="EC" id="2.3.1.1"/>
    </reaction>
</comment>
<accession>A0A212Q1R4</accession>
<dbReference type="GO" id="GO:0006526">
    <property type="term" value="P:L-arginine biosynthetic process"/>
    <property type="evidence" value="ECO:0007669"/>
    <property type="project" value="UniProtKB-UniRule"/>
</dbReference>
<name>A0A212Q1R4_9CHLR</name>
<comment type="subunit">
    <text evidence="2 8">Heterotetramer of two alpha and two beta chains.</text>
</comment>
<gene>
    <name evidence="8" type="primary">argJ</name>
    <name evidence="9" type="ORF">SAMN02746019_00024150</name>
</gene>
<comment type="similarity">
    <text evidence="1 8">Belongs to the ArgJ family.</text>
</comment>
<dbReference type="CDD" id="cd02152">
    <property type="entry name" value="OAT"/>
    <property type="match status" value="1"/>
</dbReference>
<evidence type="ECO:0000256" key="2">
    <source>
        <dbReference type="ARBA" id="ARBA00011475"/>
    </source>
</evidence>
<keyword evidence="7 8" id="KW-0012">Acyltransferase</keyword>
<feature type="chain" id="PRO_5023317016" description="Arginine biosynthesis bifunctional protein ArgJ alpha chain" evidence="8">
    <location>
        <begin position="1"/>
        <end position="183"/>
    </location>
</feature>
<dbReference type="Gene3D" id="3.10.20.340">
    <property type="entry name" value="ArgJ beta chain, C-terminal domain"/>
    <property type="match status" value="1"/>
</dbReference>
<feature type="site" description="Involved in the stabilization of negative charge on the oxyanion by the formation of the oxyanion hole" evidence="8">
    <location>
        <position position="111"/>
    </location>
</feature>
<dbReference type="FunFam" id="3.60.70.12:FF:000001">
    <property type="entry name" value="Arginine biosynthesis bifunctional protein ArgJ, chloroplastic"/>
    <property type="match status" value="1"/>
</dbReference>
<evidence type="ECO:0000256" key="5">
    <source>
        <dbReference type="ARBA" id="ARBA00022679"/>
    </source>
</evidence>
<feature type="active site" description="Nucleophile" evidence="8">
    <location>
        <position position="184"/>
    </location>
</feature>
<keyword evidence="4 8" id="KW-0028">Amino-acid biosynthesis</keyword>
<dbReference type="Pfam" id="PF01960">
    <property type="entry name" value="ArgJ"/>
    <property type="match status" value="1"/>
</dbReference>
<comment type="catalytic activity">
    <reaction evidence="8">
        <text>N(2)-acetyl-L-ornithine + L-glutamate = N-acetyl-L-glutamate + L-ornithine</text>
        <dbReference type="Rhea" id="RHEA:15349"/>
        <dbReference type="ChEBI" id="CHEBI:29985"/>
        <dbReference type="ChEBI" id="CHEBI:44337"/>
        <dbReference type="ChEBI" id="CHEBI:46911"/>
        <dbReference type="ChEBI" id="CHEBI:57805"/>
        <dbReference type="EC" id="2.3.1.35"/>
    </reaction>
</comment>
<comment type="subcellular location">
    <subcellularLocation>
        <location evidence="8">Cytoplasm</location>
    </subcellularLocation>
</comment>
<comment type="pathway">
    <text evidence="8">Amino-acid biosynthesis; L-arginine biosynthesis; N(2)-acetyl-L-ornithine from L-glutamate: step 1/4.</text>
</comment>
<keyword evidence="5 8" id="KW-0808">Transferase</keyword>
<keyword evidence="3 8" id="KW-0055">Arginine biosynthesis</keyword>
<comment type="function">
    <text evidence="8">Catalyzes two activities which are involved in the cyclic version of arginine biosynthesis: the synthesis of N-acetylglutamate from glutamate and acetyl-CoA as the acetyl donor, and of ornithine by transacetylation between N(2)-acetylornithine and glutamate.</text>
</comment>